<keyword evidence="3" id="KW-1185">Reference proteome</keyword>
<proteinExistence type="predicted"/>
<dbReference type="Gene3D" id="3.40.50.12780">
    <property type="entry name" value="N-terminal domain of ligase-like"/>
    <property type="match status" value="1"/>
</dbReference>
<sequence>MHVAQLLDLLQRDPGRPRLTWYGDDSERVELSGAVLANWVSKTTNLLVEEFDAAPGTQVTLDLPVHWRTMVWALATWRTGATVVLPGSSPGTSRNPARSPSGPVVTDAPDRWAGTDELVVVSLPALARRYDGDLPRGAMDAAAAVMTYGDVIGWAPAVDPDEAALVLAGSVPGDPATAATGVREAATGVGQPVAHRDLVPPAVAAGPRVLADGRDAVGAVLREVLAAWAGDGSVVLTSAAVAAALEADAPRRERIVATERVTSAFTD</sequence>
<gene>
    <name evidence="2" type="ORF">L1785_03980</name>
</gene>
<dbReference type="Proteomes" id="UP001165405">
    <property type="component" value="Unassembled WGS sequence"/>
</dbReference>
<dbReference type="AlphaFoldDB" id="A0AA41QAZ7"/>
<reference evidence="2" key="1">
    <citation type="submission" date="2022-01" db="EMBL/GenBank/DDBJ databases">
        <title>Antribacter sp. nov., isolated from Guizhou of China.</title>
        <authorList>
            <person name="Chengliang C."/>
            <person name="Ya Z."/>
        </authorList>
    </citation>
    <scope>NUCLEOTIDE SEQUENCE</scope>
    <source>
        <strain evidence="2">KLBMP 9083</strain>
    </source>
</reference>
<dbReference type="EMBL" id="JAKGSG010000014">
    <property type="protein sequence ID" value="MCF4120130.1"/>
    <property type="molecule type" value="Genomic_DNA"/>
</dbReference>
<dbReference type="SUPFAM" id="SSF56801">
    <property type="entry name" value="Acetyl-CoA synthetase-like"/>
    <property type="match status" value="1"/>
</dbReference>
<feature type="region of interest" description="Disordered" evidence="1">
    <location>
        <begin position="86"/>
        <end position="110"/>
    </location>
</feature>
<evidence type="ECO:0000313" key="3">
    <source>
        <dbReference type="Proteomes" id="UP001165405"/>
    </source>
</evidence>
<evidence type="ECO:0000256" key="1">
    <source>
        <dbReference type="SAM" id="MobiDB-lite"/>
    </source>
</evidence>
<dbReference type="NCBIfam" id="TIGR03089">
    <property type="entry name" value="TIGR03089 family protein"/>
    <property type="match status" value="1"/>
</dbReference>
<protein>
    <submittedName>
        <fullName evidence="2">TIGR03089 family protein</fullName>
    </submittedName>
</protein>
<dbReference type="RefSeq" id="WP_236087843.1">
    <property type="nucleotide sequence ID" value="NZ_JAKGSG010000014.1"/>
</dbReference>
<evidence type="ECO:0000313" key="2">
    <source>
        <dbReference type="EMBL" id="MCF4120130.1"/>
    </source>
</evidence>
<organism evidence="2 3">
    <name type="scientific">Antribacter soli</name>
    <dbReference type="NCBI Taxonomy" id="2910976"/>
    <lineage>
        <taxon>Bacteria</taxon>
        <taxon>Bacillati</taxon>
        <taxon>Actinomycetota</taxon>
        <taxon>Actinomycetes</taxon>
        <taxon>Micrococcales</taxon>
        <taxon>Promicromonosporaceae</taxon>
        <taxon>Antribacter</taxon>
    </lineage>
</organism>
<feature type="compositionally biased region" description="Polar residues" evidence="1">
    <location>
        <begin position="89"/>
        <end position="98"/>
    </location>
</feature>
<dbReference type="InterPro" id="IPR042099">
    <property type="entry name" value="ANL_N_sf"/>
</dbReference>
<name>A0AA41QAZ7_9MICO</name>
<comment type="caution">
    <text evidence="2">The sequence shown here is derived from an EMBL/GenBank/DDBJ whole genome shotgun (WGS) entry which is preliminary data.</text>
</comment>
<accession>A0AA41QAZ7</accession>
<dbReference type="InterPro" id="IPR017523">
    <property type="entry name" value="Rv3268"/>
</dbReference>